<sequence length="73" mass="7612">LVVQPAARRALAALLRLRAPSCLVISIAELPATQPIEVVDVIGTAPAVNQQPGLAHHDSTANTYQDQAESMAA</sequence>
<name>A0ABT0BV86_9SPHN</name>
<evidence type="ECO:0000313" key="2">
    <source>
        <dbReference type="EMBL" id="MCJ2188995.1"/>
    </source>
</evidence>
<feature type="region of interest" description="Disordered" evidence="1">
    <location>
        <begin position="50"/>
        <end position="73"/>
    </location>
</feature>
<organism evidence="2 3">
    <name type="scientific">Novosphingobium beihaiensis</name>
    <dbReference type="NCBI Taxonomy" id="2930389"/>
    <lineage>
        <taxon>Bacteria</taxon>
        <taxon>Pseudomonadati</taxon>
        <taxon>Pseudomonadota</taxon>
        <taxon>Alphaproteobacteria</taxon>
        <taxon>Sphingomonadales</taxon>
        <taxon>Sphingomonadaceae</taxon>
        <taxon>Novosphingobium</taxon>
    </lineage>
</organism>
<accession>A0ABT0BV86</accession>
<reference evidence="2 3" key="1">
    <citation type="submission" date="2022-04" db="EMBL/GenBank/DDBJ databases">
        <title>Identification of a novel bacterium isolated from mangrove sediments.</title>
        <authorList>
            <person name="Pan X."/>
        </authorList>
    </citation>
    <scope>NUCLEOTIDE SEQUENCE [LARGE SCALE GENOMIC DNA]</scope>
    <source>
        <strain evidence="2 3">B2638</strain>
    </source>
</reference>
<dbReference type="Gene3D" id="3.40.50.12790">
    <property type="entry name" value="FHIPEP family, domain 4"/>
    <property type="match status" value="1"/>
</dbReference>
<dbReference type="Proteomes" id="UP001202281">
    <property type="component" value="Unassembled WGS sequence"/>
</dbReference>
<dbReference type="InterPro" id="IPR042196">
    <property type="entry name" value="FHIPEP_4"/>
</dbReference>
<proteinExistence type="predicted"/>
<feature type="non-terminal residue" evidence="2">
    <location>
        <position position="1"/>
    </location>
</feature>
<protein>
    <submittedName>
        <fullName evidence="2">Uncharacterized protein</fullName>
    </submittedName>
</protein>
<evidence type="ECO:0000313" key="3">
    <source>
        <dbReference type="Proteomes" id="UP001202281"/>
    </source>
</evidence>
<evidence type="ECO:0000256" key="1">
    <source>
        <dbReference type="SAM" id="MobiDB-lite"/>
    </source>
</evidence>
<dbReference type="RefSeq" id="WP_243924074.1">
    <property type="nucleotide sequence ID" value="NZ_JALHLG010000056.1"/>
</dbReference>
<feature type="compositionally biased region" description="Polar residues" evidence="1">
    <location>
        <begin position="60"/>
        <end position="73"/>
    </location>
</feature>
<keyword evidence="3" id="KW-1185">Reference proteome</keyword>
<dbReference type="EMBL" id="JALHLG010000056">
    <property type="protein sequence ID" value="MCJ2188995.1"/>
    <property type="molecule type" value="Genomic_DNA"/>
</dbReference>
<comment type="caution">
    <text evidence="2">The sequence shown here is derived from an EMBL/GenBank/DDBJ whole genome shotgun (WGS) entry which is preliminary data.</text>
</comment>
<gene>
    <name evidence="2" type="ORF">MTR66_19515</name>
</gene>